<reference evidence="2 3" key="1">
    <citation type="submission" date="2020-08" db="EMBL/GenBank/DDBJ databases">
        <title>Genomic Encyclopedia of Type Strains, Phase IV (KMG-IV): sequencing the most valuable type-strain genomes for metagenomic binning, comparative biology and taxonomic classification.</title>
        <authorList>
            <person name="Goeker M."/>
        </authorList>
    </citation>
    <scope>NUCLEOTIDE SEQUENCE [LARGE SCALE GENOMIC DNA]</scope>
    <source>
        <strain evidence="2 3">DSM 27203</strain>
    </source>
</reference>
<evidence type="ECO:0000313" key="3">
    <source>
        <dbReference type="Proteomes" id="UP000554342"/>
    </source>
</evidence>
<name>A0A840YYC4_9SPHN</name>
<evidence type="ECO:0000313" key="2">
    <source>
        <dbReference type="EMBL" id="MBB5718530.1"/>
    </source>
</evidence>
<comment type="caution">
    <text evidence="2">The sequence shown here is derived from an EMBL/GenBank/DDBJ whole genome shotgun (WGS) entry which is preliminary data.</text>
</comment>
<accession>A0A840YYC4</accession>
<organism evidence="2 3">
    <name type="scientific">Stakelama sediminis</name>
    <dbReference type="NCBI Taxonomy" id="463200"/>
    <lineage>
        <taxon>Bacteria</taxon>
        <taxon>Pseudomonadati</taxon>
        <taxon>Pseudomonadota</taxon>
        <taxon>Alphaproteobacteria</taxon>
        <taxon>Sphingomonadales</taxon>
        <taxon>Sphingomonadaceae</taxon>
        <taxon>Stakelama</taxon>
    </lineage>
</organism>
<dbReference type="Proteomes" id="UP000554342">
    <property type="component" value="Unassembled WGS sequence"/>
</dbReference>
<dbReference type="RefSeq" id="WP_184002386.1">
    <property type="nucleotide sequence ID" value="NZ_BAABIF010000013.1"/>
</dbReference>
<keyword evidence="3" id="KW-1185">Reference proteome</keyword>
<dbReference type="EMBL" id="JACIJI010000002">
    <property type="protein sequence ID" value="MBB5718530.1"/>
    <property type="molecule type" value="Genomic_DNA"/>
</dbReference>
<proteinExistence type="predicted"/>
<gene>
    <name evidence="2" type="ORF">FHR23_001453</name>
</gene>
<evidence type="ECO:0000256" key="1">
    <source>
        <dbReference type="SAM" id="MobiDB-lite"/>
    </source>
</evidence>
<dbReference type="AlphaFoldDB" id="A0A840YYC4"/>
<sequence length="1084" mass="121764">MPQNLNQPDGERPARKHPTPSEYMRKLRPELYSDTETRVIYSVDAPTLDYFLESLTSRNETHEFEVFCRKLCERVICPHLRPNSGPDGGGDGKTDTETIVVAAEVANLSYSGEPNGSERWGFAFSAKQKWQDKVRSDVKGIAETGRQYDRVYCVTSRYAKAKTRADLEQKLADEYGFAVTILDRSWIIDQIVNNDRADLAFHYLGIGQENNDPLRLGSTDYSRSRELDEIEKNLADPDAYAGIERQQVTEALVAAKLSRNLERPRIETDGRFARAVRLAEQDGDYRQELSAKYEAIWTAYWYFDDLPYLLSKYDEFEELALQSSHMRNMELLTNILQLLFNSVLLDHASREDCRLDERAEKVRAALQSMAEERDRPNNSLEAQSSLLLLRLNYVMVDGDTSDLQEIWKGYGDILDQAEGLGEFPAERLARLIEMAGNVAGNDSEYNALVEKLADFIGKRESEGRSGVILLNRANKLDLDSHFDIIRLAGRATTRLTKKEYTAELARALQLLTIAYRKADLLWAARASCIFVAAALIIEGEEDGQIPVSFVPTMKILAWISLELGHLPDTIYSLQMLNASLATLPLSDQSKEKLSKDIQELDIALGSILLNASDADLARLENLPDLLEALGLMTARMSLLYVLGHEDTLLSDGSVPESESIESLRDMMSVVASQPVARQAAAKFIFNDPPEMIATNVMGIAVRIDVSIADEVSMQVGELVAASLEAFFATALQQDIIPHTEEFTIRVSVSEQIDEPTFEISKLSSIGELVWPASLELHAYSNQAIGREILMEVAVKTLSRNFILDDLSGFAEALFADDGVQERMAMVLAVGNSYHRFTDKHLARLDDWSEHMRTKYECRIRPKIKIIQFEDKPDDSVPREPREVKYERPIVDSHKQIKVHSVIDVHAWDQAKWRGAGYMRFDPEYPPVMALLFENEEAARAIFARWHERVGPADRENEIRVAIIRSHDASNPSHYIIQIASAPPNLDAMVPGQSFVLASRCLENTPDNDVNLTRFLRDYQTMGAYYLAAGVLQGGVENEPKWLEGMILKGHLSVKRAADIQPMDVEMTALRSVLGDNAAPDGAAA</sequence>
<feature type="region of interest" description="Disordered" evidence="1">
    <location>
        <begin position="1"/>
        <end position="27"/>
    </location>
</feature>
<protein>
    <submittedName>
        <fullName evidence="2">Uncharacterized protein</fullName>
    </submittedName>
</protein>